<feature type="compositionally biased region" description="Low complexity" evidence="6">
    <location>
        <begin position="204"/>
        <end position="224"/>
    </location>
</feature>
<dbReference type="InterPro" id="IPR044868">
    <property type="entry name" value="Rpn13/ADRM1_Pru"/>
</dbReference>
<dbReference type="AlphaFoldDB" id="A0A086JGX5"/>
<dbReference type="GO" id="GO:0005634">
    <property type="term" value="C:nucleus"/>
    <property type="evidence" value="ECO:0007669"/>
    <property type="project" value="UniProtKB-SubCell"/>
</dbReference>
<dbReference type="GO" id="GO:0005737">
    <property type="term" value="C:cytoplasm"/>
    <property type="evidence" value="ECO:0007669"/>
    <property type="project" value="UniProtKB-SubCell"/>
</dbReference>
<dbReference type="VEuPathDB" id="ToxoDB:TGP89_224110"/>
<evidence type="ECO:0000256" key="2">
    <source>
        <dbReference type="ARBA" id="ARBA00004496"/>
    </source>
</evidence>
<evidence type="ECO:0000256" key="5">
    <source>
        <dbReference type="ARBA" id="ARBA00023242"/>
    </source>
</evidence>
<dbReference type="FunFam" id="2.30.29.70:FF:000001">
    <property type="entry name" value="Proteasomal ubiquitin receptor ADRM1"/>
    <property type="match status" value="1"/>
</dbReference>
<dbReference type="Pfam" id="PF04683">
    <property type="entry name" value="Rpn13_ADRM1_Pru"/>
    <property type="match status" value="1"/>
</dbReference>
<keyword evidence="4" id="KW-0647">Proteasome</keyword>
<dbReference type="PANTHER" id="PTHR12225">
    <property type="entry name" value="ADHESION REGULATING MOLECULE 1 110 KDA CELL MEMBRANE GLYCOPROTEIN"/>
    <property type="match status" value="1"/>
</dbReference>
<feature type="domain" description="Pru" evidence="7">
    <location>
        <begin position="86"/>
        <end position="198"/>
    </location>
</feature>
<dbReference type="OrthoDB" id="331175at2759"/>
<dbReference type="InterPro" id="IPR006773">
    <property type="entry name" value="Rpn13/ADRM1"/>
</dbReference>
<evidence type="ECO:0000259" key="7">
    <source>
        <dbReference type="PROSITE" id="PS51917"/>
    </source>
</evidence>
<dbReference type="GO" id="GO:0061133">
    <property type="term" value="F:endopeptidase activator activity"/>
    <property type="evidence" value="ECO:0007669"/>
    <property type="project" value="TreeGrafter"/>
</dbReference>
<dbReference type="InterPro" id="IPR038108">
    <property type="entry name" value="RPN13_DEUBAD_sf"/>
</dbReference>
<feature type="compositionally biased region" description="Low complexity" evidence="6">
    <location>
        <begin position="361"/>
        <end position="373"/>
    </location>
</feature>
<dbReference type="PROSITE" id="PS51917">
    <property type="entry name" value="PRU"/>
    <property type="match status" value="1"/>
</dbReference>
<dbReference type="Pfam" id="PF16550">
    <property type="entry name" value="RPN13_C"/>
    <property type="match status" value="1"/>
</dbReference>
<evidence type="ECO:0000256" key="6">
    <source>
        <dbReference type="SAM" id="MobiDB-lite"/>
    </source>
</evidence>
<dbReference type="GO" id="GO:0070628">
    <property type="term" value="F:proteasome binding"/>
    <property type="evidence" value="ECO:0007669"/>
    <property type="project" value="TreeGrafter"/>
</dbReference>
<dbReference type="GO" id="GO:0008541">
    <property type="term" value="C:proteasome regulatory particle, lid subcomplex"/>
    <property type="evidence" value="ECO:0007669"/>
    <property type="project" value="TreeGrafter"/>
</dbReference>
<evidence type="ECO:0000256" key="4">
    <source>
        <dbReference type="ARBA" id="ARBA00022942"/>
    </source>
</evidence>
<dbReference type="InterPro" id="IPR038633">
    <property type="entry name" value="Rpn13/ADRM1_Pru_sf"/>
</dbReference>
<comment type="subcellular location">
    <subcellularLocation>
        <location evidence="2">Cytoplasm</location>
    </subcellularLocation>
    <subcellularLocation>
        <location evidence="1">Nucleus</location>
    </subcellularLocation>
</comment>
<name>A0A086JGX5_TOXGO</name>
<proteinExistence type="predicted"/>
<evidence type="ECO:0000313" key="8">
    <source>
        <dbReference type="EMBL" id="KFG31393.1"/>
    </source>
</evidence>
<gene>
    <name evidence="8" type="ORF">TGP89_224110</name>
</gene>
<dbReference type="Proteomes" id="UP000028828">
    <property type="component" value="Unassembled WGS sequence"/>
</dbReference>
<accession>A0A086JGX5</accession>
<dbReference type="Gene3D" id="2.30.29.70">
    <property type="entry name" value="Proteasomal ubiquitin receptor Rpn13/ADRM1"/>
    <property type="match status" value="1"/>
</dbReference>
<evidence type="ECO:0000313" key="9">
    <source>
        <dbReference type="Proteomes" id="UP000028828"/>
    </source>
</evidence>
<reference evidence="8 9" key="1">
    <citation type="submission" date="2014-03" db="EMBL/GenBank/DDBJ databases">
        <authorList>
            <person name="Sibley D."/>
            <person name="Venepally P."/>
            <person name="Karamycheva S."/>
            <person name="Hadjithomas M."/>
            <person name="Khan A."/>
            <person name="Brunk B."/>
            <person name="Roos D."/>
            <person name="Caler E."/>
            <person name="Lorenzi H."/>
        </authorList>
    </citation>
    <scope>NUCLEOTIDE SEQUENCE [LARGE SCALE GENOMIC DNA]</scope>
    <source>
        <strain evidence="9">p89</strain>
    </source>
</reference>
<dbReference type="PANTHER" id="PTHR12225:SF0">
    <property type="entry name" value="PROTEASOMAL UBIQUITIN RECEPTOR ADRM1"/>
    <property type="match status" value="1"/>
</dbReference>
<dbReference type="EMBL" id="AEYI02001960">
    <property type="protein sequence ID" value="KFG31393.1"/>
    <property type="molecule type" value="Genomic_DNA"/>
</dbReference>
<keyword evidence="5" id="KW-0539">Nucleus</keyword>
<protein>
    <submittedName>
        <fullName evidence="8">Putative adhesion regulating molecule region protein</fullName>
    </submittedName>
</protein>
<organism evidence="8 9">
    <name type="scientific">Toxoplasma gondii p89</name>
    <dbReference type="NCBI Taxonomy" id="943119"/>
    <lineage>
        <taxon>Eukaryota</taxon>
        <taxon>Sar</taxon>
        <taxon>Alveolata</taxon>
        <taxon>Apicomplexa</taxon>
        <taxon>Conoidasida</taxon>
        <taxon>Coccidia</taxon>
        <taxon>Eucoccidiorida</taxon>
        <taxon>Eimeriorina</taxon>
        <taxon>Sarcocystidae</taxon>
        <taxon>Toxoplasma</taxon>
    </lineage>
</organism>
<evidence type="ECO:0000256" key="1">
    <source>
        <dbReference type="ARBA" id="ARBA00004123"/>
    </source>
</evidence>
<dbReference type="CDD" id="cd13314">
    <property type="entry name" value="PH_Rpn13"/>
    <property type="match status" value="1"/>
</dbReference>
<keyword evidence="3" id="KW-0963">Cytoplasm</keyword>
<comment type="caution">
    <text evidence="8">The sequence shown here is derived from an EMBL/GenBank/DDBJ whole genome shotgun (WGS) entry which is preliminary data.</text>
</comment>
<dbReference type="InterPro" id="IPR032368">
    <property type="entry name" value="RPN13_DEUBAD"/>
</dbReference>
<sequence length="396" mass="43152">MQEDMVFSLGTSKVTEREVELSFSKCLLHKRPEDSVCYLSGFPDFWVHSVLRPAWTSTRRLSVFPATLFFRSIMAMNFFSSPEGDSVSPESVSFRAGKCRINGNLVSPDTRKGRLQIGEGEDGLTHVRWINRENQQTEDDLIVINDAYLERVPECTTGRVYCLRFTSSDKKMLFWMQEPDASKDHALIEQFNARAGGVPPASNGDTETGASGSSASGTQQTDSGPNAQGIQQLRQLLANYSESLRRARGQPSATPLSEVLNSQTLSRVADDEETVKELVDLMPEGCRTEGDVREALRSAQLAAPMNGLTQAIYTNSSPLLSSMGVTGEDRAAATSPDAMMAFAQALEAHYRPAGEGKEAMSNEGANAAEGNPAGEEKKENEENSEQDTSGGEKKAD</sequence>
<dbReference type="Gene3D" id="1.10.2020.20">
    <property type="match status" value="1"/>
</dbReference>
<evidence type="ECO:0000256" key="3">
    <source>
        <dbReference type="ARBA" id="ARBA00022490"/>
    </source>
</evidence>
<feature type="region of interest" description="Disordered" evidence="6">
    <location>
        <begin position="352"/>
        <end position="396"/>
    </location>
</feature>
<feature type="region of interest" description="Disordered" evidence="6">
    <location>
        <begin position="195"/>
        <end position="226"/>
    </location>
</feature>